<evidence type="ECO:0000259" key="1">
    <source>
        <dbReference type="Pfam" id="PF01850"/>
    </source>
</evidence>
<dbReference type="InterPro" id="IPR052919">
    <property type="entry name" value="TA_system_RNase"/>
</dbReference>
<organism evidence="2 3">
    <name type="scientific">Oleiphilus messinensis</name>
    <dbReference type="NCBI Taxonomy" id="141451"/>
    <lineage>
        <taxon>Bacteria</taxon>
        <taxon>Pseudomonadati</taxon>
        <taxon>Pseudomonadota</taxon>
        <taxon>Gammaproteobacteria</taxon>
        <taxon>Oceanospirillales</taxon>
        <taxon>Oleiphilaceae</taxon>
        <taxon>Oleiphilus</taxon>
    </lineage>
</organism>
<evidence type="ECO:0000313" key="2">
    <source>
        <dbReference type="EMBL" id="ARU57990.1"/>
    </source>
</evidence>
<feature type="domain" description="PIN" evidence="1">
    <location>
        <begin position="2"/>
        <end position="121"/>
    </location>
</feature>
<dbReference type="RefSeq" id="WP_087462822.1">
    <property type="nucleotide sequence ID" value="NZ_CP021425.1"/>
</dbReference>
<dbReference type="SUPFAM" id="SSF88723">
    <property type="entry name" value="PIN domain-like"/>
    <property type="match status" value="1"/>
</dbReference>
<dbReference type="InterPro" id="IPR041705">
    <property type="entry name" value="PIN_Sll0205"/>
</dbReference>
<dbReference type="AlphaFoldDB" id="A0A1Y0ICK7"/>
<dbReference type="EMBL" id="CP021425">
    <property type="protein sequence ID" value="ARU57990.1"/>
    <property type="molecule type" value="Genomic_DNA"/>
</dbReference>
<name>A0A1Y0ICK7_9GAMM</name>
<dbReference type="CDD" id="cd09872">
    <property type="entry name" value="PIN_Sll0205-like"/>
    <property type="match status" value="1"/>
</dbReference>
<reference evidence="2 3" key="1">
    <citation type="submission" date="2017-05" db="EMBL/GenBank/DDBJ databases">
        <title>Genomic insights into alkan degradation activity of Oleiphilus messinensis.</title>
        <authorList>
            <person name="Kozyavkin S.A."/>
            <person name="Slesarev A.I."/>
            <person name="Golyshin P.N."/>
            <person name="Korzhenkov A."/>
            <person name="Golyshina O.N."/>
            <person name="Toshchakov S.V."/>
        </authorList>
    </citation>
    <scope>NUCLEOTIDE SEQUENCE [LARGE SCALE GENOMIC DNA]</scope>
    <source>
        <strain evidence="2 3">ME102</strain>
    </source>
</reference>
<dbReference type="KEGG" id="ome:OLMES_3971"/>
<dbReference type="InterPro" id="IPR002716">
    <property type="entry name" value="PIN_dom"/>
</dbReference>
<dbReference type="Gene3D" id="3.40.50.1010">
    <property type="entry name" value="5'-nuclease"/>
    <property type="match status" value="1"/>
</dbReference>
<evidence type="ECO:0000313" key="3">
    <source>
        <dbReference type="Proteomes" id="UP000196027"/>
    </source>
</evidence>
<proteinExistence type="predicted"/>
<sequence>MILMDTCAIIWDALDPKSITAPAMDAINKADENNALAISDISIWEISMLIKKRRIEVETTAANFINLFLQSRNVLVKLISPEIAELSVNFNSEINNDPADRIIAATSIIHNARLVTADKNLLSSEMIDTIW</sequence>
<keyword evidence="3" id="KW-1185">Reference proteome</keyword>
<dbReference type="PANTHER" id="PTHR36173:SF1">
    <property type="entry name" value="RIBONUCLEASE VAPC22"/>
    <property type="match status" value="1"/>
</dbReference>
<gene>
    <name evidence="2" type="ORF">OLMES_3971</name>
</gene>
<dbReference type="InterPro" id="IPR029060">
    <property type="entry name" value="PIN-like_dom_sf"/>
</dbReference>
<accession>A0A1Y0ICK7</accession>
<protein>
    <submittedName>
        <fullName evidence="2">VapC toxin</fullName>
    </submittedName>
</protein>
<dbReference type="OrthoDB" id="9798990at2"/>
<dbReference type="Pfam" id="PF01850">
    <property type="entry name" value="PIN"/>
    <property type="match status" value="1"/>
</dbReference>
<dbReference type="Proteomes" id="UP000196027">
    <property type="component" value="Chromosome"/>
</dbReference>
<dbReference type="PANTHER" id="PTHR36173">
    <property type="entry name" value="RIBONUCLEASE VAPC16-RELATED"/>
    <property type="match status" value="1"/>
</dbReference>